<dbReference type="Pfam" id="PF06050">
    <property type="entry name" value="HGD-D"/>
    <property type="match status" value="1"/>
</dbReference>
<name>A0A9D8PN90_9DELT</name>
<gene>
    <name evidence="5" type="ORF">JW984_06835</name>
</gene>
<dbReference type="Proteomes" id="UP000809273">
    <property type="component" value="Unassembled WGS sequence"/>
</dbReference>
<organism evidence="5 6">
    <name type="scientific">Candidatus Zymogenus saltonus</name>
    <dbReference type="NCBI Taxonomy" id="2844893"/>
    <lineage>
        <taxon>Bacteria</taxon>
        <taxon>Deltaproteobacteria</taxon>
        <taxon>Candidatus Zymogenia</taxon>
        <taxon>Candidatus Zymogeniales</taxon>
        <taxon>Candidatus Zymogenaceae</taxon>
        <taxon>Candidatus Zymogenus</taxon>
    </lineage>
</organism>
<dbReference type="InterPro" id="IPR010327">
    <property type="entry name" value="FldB/FldC_alpha/beta"/>
</dbReference>
<comment type="similarity">
    <text evidence="1">Belongs to the FldB/FldC dehydratase alpha/beta subunit family.</text>
</comment>
<sequence length="396" mass="44889">MRELMTAYYTEAKTAEIDGSKKIAWITSGGPVEPLHAMDVIPIYPENHSAMLGASKMSIEMCEVAEEMGYSRDLCSYFRGDIGSAVTKKSPIPGALPKPDFLVAANNICGTVTKWYEILSRFFDVPLFLLDTPFIHGKITKQSSEYVEAQMRELISFLEVNCGKKFDHDRFKEVAETALEGLYLWEDILATCENRPAPMSCFDAFFFIAPIVTLRGTKECNEFYRKLLAELKQRVEDNIAAVPNEKIRLLWDNIPIWTRLRDLSELFASHGACLVADTYTNAWARTKIEGDDPVKGLGNALHKAYLNIDFQQMIKEVKGLIKRFSADGFVIHSNRSCKPYSLGQFDMARTIQEELDIPTIIIEADQTDDRVFSEEQTKTRVEAFIETVTEKIKKAL</sequence>
<dbReference type="Gene3D" id="3.40.50.11890">
    <property type="match status" value="1"/>
</dbReference>
<accession>A0A9D8PN90</accession>
<evidence type="ECO:0000256" key="3">
    <source>
        <dbReference type="ARBA" id="ARBA00023004"/>
    </source>
</evidence>
<evidence type="ECO:0000256" key="1">
    <source>
        <dbReference type="ARBA" id="ARBA00005806"/>
    </source>
</evidence>
<evidence type="ECO:0000256" key="4">
    <source>
        <dbReference type="ARBA" id="ARBA00023014"/>
    </source>
</evidence>
<reference evidence="5" key="1">
    <citation type="journal article" date="2021" name="Environ. Microbiol.">
        <title>Genomic characterization of three novel Desulfobacterota classes expand the metabolic and phylogenetic diversity of the phylum.</title>
        <authorList>
            <person name="Murphy C.L."/>
            <person name="Biggerstaff J."/>
            <person name="Eichhorn A."/>
            <person name="Ewing E."/>
            <person name="Shahan R."/>
            <person name="Soriano D."/>
            <person name="Stewart S."/>
            <person name="VanMol K."/>
            <person name="Walker R."/>
            <person name="Walters P."/>
            <person name="Elshahed M.S."/>
            <person name="Youssef N.H."/>
        </authorList>
    </citation>
    <scope>NUCLEOTIDE SEQUENCE</scope>
    <source>
        <strain evidence="5">Zod_Metabat.24</strain>
    </source>
</reference>
<dbReference type="GO" id="GO:0046872">
    <property type="term" value="F:metal ion binding"/>
    <property type="evidence" value="ECO:0007669"/>
    <property type="project" value="UniProtKB-KW"/>
</dbReference>
<dbReference type="PANTHER" id="PTHR30548:SF4">
    <property type="entry name" value="SUBUNIT OF OXYGEN-SENSITIVE 2-HYDROXYISOCAPROYL-COA DEHYDRATASE"/>
    <property type="match status" value="1"/>
</dbReference>
<proteinExistence type="inferred from homology"/>
<dbReference type="PANTHER" id="PTHR30548">
    <property type="entry name" value="2-HYDROXYGLUTARYL-COA DEHYDRATASE, D-COMPONENT-RELATED"/>
    <property type="match status" value="1"/>
</dbReference>
<keyword evidence="2" id="KW-0479">Metal-binding</keyword>
<dbReference type="Gene3D" id="3.40.50.11900">
    <property type="match status" value="1"/>
</dbReference>
<dbReference type="GO" id="GO:0051536">
    <property type="term" value="F:iron-sulfur cluster binding"/>
    <property type="evidence" value="ECO:0007669"/>
    <property type="project" value="UniProtKB-KW"/>
</dbReference>
<keyword evidence="4" id="KW-0411">Iron-sulfur</keyword>
<dbReference type="AlphaFoldDB" id="A0A9D8PN90"/>
<protein>
    <submittedName>
        <fullName evidence="5">2-hydroxyacyl-CoA dehydratase</fullName>
    </submittedName>
</protein>
<evidence type="ECO:0000313" key="6">
    <source>
        <dbReference type="Proteomes" id="UP000809273"/>
    </source>
</evidence>
<evidence type="ECO:0000313" key="5">
    <source>
        <dbReference type="EMBL" id="MBN1572899.1"/>
    </source>
</evidence>
<dbReference type="EMBL" id="JAFGIX010000032">
    <property type="protein sequence ID" value="MBN1572899.1"/>
    <property type="molecule type" value="Genomic_DNA"/>
</dbReference>
<comment type="caution">
    <text evidence="5">The sequence shown here is derived from an EMBL/GenBank/DDBJ whole genome shotgun (WGS) entry which is preliminary data.</text>
</comment>
<evidence type="ECO:0000256" key="2">
    <source>
        <dbReference type="ARBA" id="ARBA00022723"/>
    </source>
</evidence>
<keyword evidence="3" id="KW-0408">Iron</keyword>
<reference evidence="5" key="2">
    <citation type="submission" date="2021-01" db="EMBL/GenBank/DDBJ databases">
        <authorList>
            <person name="Hahn C.R."/>
            <person name="Youssef N.H."/>
            <person name="Elshahed M."/>
        </authorList>
    </citation>
    <scope>NUCLEOTIDE SEQUENCE</scope>
    <source>
        <strain evidence="5">Zod_Metabat.24</strain>
    </source>
</reference>